<keyword evidence="2" id="KW-0482">Metalloprotease</keyword>
<keyword evidence="2" id="KW-0378">Hydrolase</keyword>
<dbReference type="RefSeq" id="WP_183662658.1">
    <property type="nucleotide sequence ID" value="NZ_JACIBV010000003.1"/>
</dbReference>
<dbReference type="GO" id="GO:0006508">
    <property type="term" value="P:proteolysis"/>
    <property type="evidence" value="ECO:0007669"/>
    <property type="project" value="UniProtKB-KW"/>
</dbReference>
<sequence>MRLRLITALACAANLLLSGTAAATTYPVKQRVLVDNALYAWGKLPKSTCEEAQVGPNDRAGAKRYIAGVMQCLESTWEQHFSASGAQFQEAKLKFAGGSYCELEPRYDSDSVYCHPNHTVVYKLGKSWLTDPSDLWLMYNTATRYAQHIQELVLIIHSVDVEAFYDSQAERFERLRRYRLQSNCLAGAFVKSVWPLEGRSARAWKYLQAMLVGDVPGRPRAYGKTANLKLWTKRGFATGDPGSCNTWKAPASEVS</sequence>
<dbReference type="GeneID" id="95395803"/>
<keyword evidence="1" id="KW-0732">Signal</keyword>
<dbReference type="EMBL" id="JACIBV010000003">
    <property type="protein sequence ID" value="MBB3733887.1"/>
    <property type="molecule type" value="Genomic_DNA"/>
</dbReference>
<proteinExistence type="predicted"/>
<feature type="signal peptide" evidence="1">
    <location>
        <begin position="1"/>
        <end position="23"/>
    </location>
</feature>
<name>A0A7W5VAW2_9ACTN</name>
<gene>
    <name evidence="2" type="ORF">FHR33_009840</name>
</gene>
<keyword evidence="3" id="KW-1185">Reference proteome</keyword>
<dbReference type="GO" id="GO:0008237">
    <property type="term" value="F:metallopeptidase activity"/>
    <property type="evidence" value="ECO:0007669"/>
    <property type="project" value="UniProtKB-KW"/>
</dbReference>
<comment type="caution">
    <text evidence="2">The sequence shown here is derived from an EMBL/GenBank/DDBJ whole genome shotgun (WGS) entry which is preliminary data.</text>
</comment>
<keyword evidence="2" id="KW-0645">Protease</keyword>
<organism evidence="2 3">
    <name type="scientific">Nonomuraea dietziae</name>
    <dbReference type="NCBI Taxonomy" id="65515"/>
    <lineage>
        <taxon>Bacteria</taxon>
        <taxon>Bacillati</taxon>
        <taxon>Actinomycetota</taxon>
        <taxon>Actinomycetes</taxon>
        <taxon>Streptosporangiales</taxon>
        <taxon>Streptosporangiaceae</taxon>
        <taxon>Nonomuraea</taxon>
    </lineage>
</organism>
<evidence type="ECO:0000256" key="1">
    <source>
        <dbReference type="SAM" id="SignalP"/>
    </source>
</evidence>
<dbReference type="Proteomes" id="UP000579945">
    <property type="component" value="Unassembled WGS sequence"/>
</dbReference>
<accession>A0A7W5VAW2</accession>
<evidence type="ECO:0000313" key="2">
    <source>
        <dbReference type="EMBL" id="MBB3733887.1"/>
    </source>
</evidence>
<protein>
    <submittedName>
        <fullName evidence="2">Putative metalloprotease</fullName>
    </submittedName>
</protein>
<reference evidence="2 3" key="1">
    <citation type="submission" date="2020-08" db="EMBL/GenBank/DDBJ databases">
        <title>Sequencing the genomes of 1000 actinobacteria strains.</title>
        <authorList>
            <person name="Klenk H.-P."/>
        </authorList>
    </citation>
    <scope>NUCLEOTIDE SEQUENCE [LARGE SCALE GENOMIC DNA]</scope>
    <source>
        <strain evidence="2 3">DSM 44320</strain>
    </source>
</reference>
<feature type="chain" id="PRO_5031004712" evidence="1">
    <location>
        <begin position="24"/>
        <end position="255"/>
    </location>
</feature>
<dbReference type="AlphaFoldDB" id="A0A7W5VAW2"/>
<evidence type="ECO:0000313" key="3">
    <source>
        <dbReference type="Proteomes" id="UP000579945"/>
    </source>
</evidence>